<dbReference type="Gene3D" id="2.40.350.10">
    <property type="entry name" value="SO1590-like"/>
    <property type="match status" value="1"/>
</dbReference>
<dbReference type="RefSeq" id="WP_043506033.1">
    <property type="nucleotide sequence ID" value="NZ_CP009438.1"/>
</dbReference>
<dbReference type="EMBL" id="CP009438">
    <property type="protein sequence ID" value="AIS02403.1"/>
    <property type="molecule type" value="Genomic_DNA"/>
</dbReference>
<proteinExistence type="predicted"/>
<evidence type="ECO:0008006" key="3">
    <source>
        <dbReference type="Google" id="ProtNLM"/>
    </source>
</evidence>
<sequence>MPTPTTVETAGRFTFTDWQEQPVGSPASTPRLAHATVTNAFSGGIEAAATSCSYTIAYTAENAGTYSGMELLSGGVDGRKGTFVLEERGGFDATGTTGRFEVVPGSGTGELAGLTGSGEFTHRHGDTSVAYTFTYAIV</sequence>
<dbReference type="InterPro" id="IPR021607">
    <property type="entry name" value="DUF3224"/>
</dbReference>
<keyword evidence="2" id="KW-1185">Reference proteome</keyword>
<organism evidence="1 2">
    <name type="scientific">Streptomyces glaucescens</name>
    <dbReference type="NCBI Taxonomy" id="1907"/>
    <lineage>
        <taxon>Bacteria</taxon>
        <taxon>Bacillati</taxon>
        <taxon>Actinomycetota</taxon>
        <taxon>Actinomycetes</taxon>
        <taxon>Kitasatosporales</taxon>
        <taxon>Streptomycetaceae</taxon>
        <taxon>Streptomyces</taxon>
    </lineage>
</organism>
<name>A0A089XEM0_STRGA</name>
<dbReference type="InterPro" id="IPR023159">
    <property type="entry name" value="SO1590-like_sf"/>
</dbReference>
<protein>
    <recommendedName>
        <fullName evidence="3">DUF3224 domain-containing protein</fullName>
    </recommendedName>
</protein>
<evidence type="ECO:0000313" key="1">
    <source>
        <dbReference type="EMBL" id="AIS02403.1"/>
    </source>
</evidence>
<dbReference type="Proteomes" id="UP000029482">
    <property type="component" value="Chromosome"/>
</dbReference>
<dbReference type="SUPFAM" id="SSF159238">
    <property type="entry name" value="SO1590-like"/>
    <property type="match status" value="1"/>
</dbReference>
<gene>
    <name evidence="1" type="ORF">SGLAU_32355</name>
</gene>
<dbReference type="OrthoDB" id="7947478at2"/>
<dbReference type="KEGG" id="sgu:SGLAU_32355"/>
<dbReference type="eggNOG" id="ENOG50331JQ">
    <property type="taxonomic scope" value="Bacteria"/>
</dbReference>
<reference evidence="2" key="1">
    <citation type="journal article" date="2015" name="J. Biotechnol.">
        <title>Complete genome sequence of the actinobacterium Streptomyces glaucescens GLA.O (DSM 40922) consisting of a linear chromosome and one linear plasmid.</title>
        <authorList>
            <person name="Ortseifen V."/>
            <person name="Winkler A."/>
            <person name="Albersmeier A."/>
            <person name="Wendler S."/>
            <person name="Puhler A."/>
            <person name="Kalinowski J."/>
            <person name="Ruckert C."/>
        </authorList>
    </citation>
    <scope>NUCLEOTIDE SEQUENCE [LARGE SCALE GENOMIC DNA]</scope>
    <source>
        <strain evidence="2">DSM 40922 / GLA O</strain>
    </source>
</reference>
<dbReference type="HOGENOM" id="CLU_111671_2_1_11"/>
<dbReference type="STRING" id="1907.SGLAU_32355"/>
<dbReference type="AlphaFoldDB" id="A0A089XEM0"/>
<accession>A0A089XEM0</accession>
<evidence type="ECO:0000313" key="2">
    <source>
        <dbReference type="Proteomes" id="UP000029482"/>
    </source>
</evidence>
<dbReference type="Pfam" id="PF11528">
    <property type="entry name" value="DUF3224"/>
    <property type="match status" value="1"/>
</dbReference>